<evidence type="ECO:0000313" key="1">
    <source>
        <dbReference type="EMBL" id="GIF90351.1"/>
    </source>
</evidence>
<sequence length="77" mass="8105">MLYRAALAGKRASLGAVHPDTALTLHNLAVVVADRGDTSKAYVLAERAYRILAATVDGGHPALAAAADNRRRLRVPS</sequence>
<organism evidence="1 2">
    <name type="scientific">Catellatospora chokoriensis</name>
    <dbReference type="NCBI Taxonomy" id="310353"/>
    <lineage>
        <taxon>Bacteria</taxon>
        <taxon>Bacillati</taxon>
        <taxon>Actinomycetota</taxon>
        <taxon>Actinomycetes</taxon>
        <taxon>Micromonosporales</taxon>
        <taxon>Micromonosporaceae</taxon>
        <taxon>Catellatospora</taxon>
    </lineage>
</organism>
<dbReference type="Proteomes" id="UP000619293">
    <property type="component" value="Unassembled WGS sequence"/>
</dbReference>
<dbReference type="Pfam" id="PF13424">
    <property type="entry name" value="TPR_12"/>
    <property type="match status" value="1"/>
</dbReference>
<dbReference type="SUPFAM" id="SSF48452">
    <property type="entry name" value="TPR-like"/>
    <property type="match status" value="1"/>
</dbReference>
<gene>
    <name evidence="1" type="ORF">Cch02nite_37950</name>
</gene>
<proteinExistence type="predicted"/>
<dbReference type="Gene3D" id="1.25.40.10">
    <property type="entry name" value="Tetratricopeptide repeat domain"/>
    <property type="match status" value="1"/>
</dbReference>
<keyword evidence="2" id="KW-1185">Reference proteome</keyword>
<evidence type="ECO:0008006" key="3">
    <source>
        <dbReference type="Google" id="ProtNLM"/>
    </source>
</evidence>
<comment type="caution">
    <text evidence="1">The sequence shown here is derived from an EMBL/GenBank/DDBJ whole genome shotgun (WGS) entry which is preliminary data.</text>
</comment>
<protein>
    <recommendedName>
        <fullName evidence="3">Tetratricopeptide repeat protein</fullName>
    </recommendedName>
</protein>
<dbReference type="AlphaFoldDB" id="A0A8J3JSN0"/>
<name>A0A8J3JSN0_9ACTN</name>
<dbReference type="InterPro" id="IPR011990">
    <property type="entry name" value="TPR-like_helical_dom_sf"/>
</dbReference>
<evidence type="ECO:0000313" key="2">
    <source>
        <dbReference type="Proteomes" id="UP000619293"/>
    </source>
</evidence>
<dbReference type="EMBL" id="BONG01000022">
    <property type="protein sequence ID" value="GIF90351.1"/>
    <property type="molecule type" value="Genomic_DNA"/>
</dbReference>
<accession>A0A8J3JSN0</accession>
<reference evidence="1 2" key="1">
    <citation type="submission" date="2021-01" db="EMBL/GenBank/DDBJ databases">
        <title>Whole genome shotgun sequence of Catellatospora chokoriensis NBRC 107358.</title>
        <authorList>
            <person name="Komaki H."/>
            <person name="Tamura T."/>
        </authorList>
    </citation>
    <scope>NUCLEOTIDE SEQUENCE [LARGE SCALE GENOMIC DNA]</scope>
    <source>
        <strain evidence="1 2">NBRC 107358</strain>
    </source>
</reference>